<dbReference type="HOGENOM" id="CLU_2905165_0_0_1"/>
<accession>M2YJ68</accession>
<reference evidence="1 2" key="1">
    <citation type="journal article" date="2012" name="PLoS Pathog.">
        <title>Diverse lifestyles and strategies of plant pathogenesis encoded in the genomes of eighteen Dothideomycetes fungi.</title>
        <authorList>
            <person name="Ohm R.A."/>
            <person name="Feau N."/>
            <person name="Henrissat B."/>
            <person name="Schoch C.L."/>
            <person name="Horwitz B.A."/>
            <person name="Barry K.W."/>
            <person name="Condon B.J."/>
            <person name="Copeland A.C."/>
            <person name="Dhillon B."/>
            <person name="Glaser F."/>
            <person name="Hesse C.N."/>
            <person name="Kosti I."/>
            <person name="LaButti K."/>
            <person name="Lindquist E.A."/>
            <person name="Lucas S."/>
            <person name="Salamov A.A."/>
            <person name="Bradshaw R.E."/>
            <person name="Ciuffetti L."/>
            <person name="Hamelin R.C."/>
            <person name="Kema G.H.J."/>
            <person name="Lawrence C."/>
            <person name="Scott J.A."/>
            <person name="Spatafora J.W."/>
            <person name="Turgeon B.G."/>
            <person name="de Wit P.J.G.M."/>
            <person name="Zhong S."/>
            <person name="Goodwin S.B."/>
            <person name="Grigoriev I.V."/>
        </authorList>
    </citation>
    <scope>NUCLEOTIDE SEQUENCE [LARGE SCALE GENOMIC DNA]</scope>
    <source>
        <strain evidence="1 2">CIRAD86</strain>
    </source>
</reference>
<name>M2YJ68_PSEFD</name>
<sequence>MLMTRRYASHMRATEENCSASRKEWLQMVHATAQHSTAAIRSAINALASSEPTHRARLRYAG</sequence>
<dbReference type="RefSeq" id="XP_007931539.1">
    <property type="nucleotide sequence ID" value="XM_007933348.1"/>
</dbReference>
<organism evidence="1 2">
    <name type="scientific">Pseudocercospora fijiensis (strain CIRAD86)</name>
    <name type="common">Black leaf streak disease fungus</name>
    <name type="synonym">Mycosphaerella fijiensis</name>
    <dbReference type="NCBI Taxonomy" id="383855"/>
    <lineage>
        <taxon>Eukaryota</taxon>
        <taxon>Fungi</taxon>
        <taxon>Dikarya</taxon>
        <taxon>Ascomycota</taxon>
        <taxon>Pezizomycotina</taxon>
        <taxon>Dothideomycetes</taxon>
        <taxon>Dothideomycetidae</taxon>
        <taxon>Mycosphaerellales</taxon>
        <taxon>Mycosphaerellaceae</taxon>
        <taxon>Pseudocercospora</taxon>
    </lineage>
</organism>
<proteinExistence type="predicted"/>
<dbReference type="Proteomes" id="UP000016932">
    <property type="component" value="Unassembled WGS sequence"/>
</dbReference>
<dbReference type="AlphaFoldDB" id="M2YJ68"/>
<dbReference type="KEGG" id="pfj:MYCFIDRAFT_205283"/>
<keyword evidence="2" id="KW-1185">Reference proteome</keyword>
<evidence type="ECO:0000313" key="1">
    <source>
        <dbReference type="EMBL" id="EME77760.1"/>
    </source>
</evidence>
<protein>
    <submittedName>
        <fullName evidence="1">Uncharacterized protein</fullName>
    </submittedName>
</protein>
<dbReference type="GeneID" id="19336377"/>
<dbReference type="VEuPathDB" id="FungiDB:MYCFIDRAFT_205283"/>
<dbReference type="EMBL" id="KB446564">
    <property type="protein sequence ID" value="EME77760.1"/>
    <property type="molecule type" value="Genomic_DNA"/>
</dbReference>
<gene>
    <name evidence="1" type="ORF">MYCFIDRAFT_205283</name>
</gene>
<evidence type="ECO:0000313" key="2">
    <source>
        <dbReference type="Proteomes" id="UP000016932"/>
    </source>
</evidence>